<proteinExistence type="inferred from homology"/>
<keyword evidence="4 7" id="KW-0732">Signal</keyword>
<protein>
    <recommendedName>
        <fullName evidence="7">Expansin</fullName>
    </recommendedName>
</protein>
<dbReference type="PANTHER" id="PTHR31867">
    <property type="entry name" value="EXPANSIN-A15"/>
    <property type="match status" value="1"/>
</dbReference>
<dbReference type="PRINTS" id="PR01225">
    <property type="entry name" value="EXPANSNFAMLY"/>
</dbReference>
<sequence>MSYFFKRGFCFLAFMALITTNVAAQGWIDAHATFYGDKQGHDTEQGACGYEVFKEGYGLETTALSTFLFENGAKCGSCYELKCVNSKWCKPGAGSIKVTATNLCPPSSGPQAWCNPPLHHFDLSQPMFLKFAIYEGGIVPVQYRRIQCAKQGGVKFMLSGNPYFVMVLVFNVGGAGDVTSMQIKTQSSNWAQMSRNWGMIWTIGNGYVGNTLSFKVTTSDGKTIVADNVVPSNWQFGQSFESKSQF</sequence>
<comment type="function">
    <text evidence="7">Causes loosening and extension of plant cell walls by disrupting non-covalent bonding between cellulose microfibrils and matrix glucans. No enzymatic activity has been found.</text>
</comment>
<keyword evidence="11" id="KW-1185">Reference proteome</keyword>
<dbReference type="SMART" id="SM00837">
    <property type="entry name" value="DPBB_1"/>
    <property type="match status" value="1"/>
</dbReference>
<feature type="domain" description="Expansin-like EG45" evidence="8">
    <location>
        <begin position="45"/>
        <end position="153"/>
    </location>
</feature>
<evidence type="ECO:0000256" key="6">
    <source>
        <dbReference type="ARBA" id="ARBA00023316"/>
    </source>
</evidence>
<dbReference type="SUPFAM" id="SSF49590">
    <property type="entry name" value="PHL pollen allergen"/>
    <property type="match status" value="1"/>
</dbReference>
<dbReference type="InterPro" id="IPR036908">
    <property type="entry name" value="RlpA-like_sf"/>
</dbReference>
<dbReference type="PROSITE" id="PS50842">
    <property type="entry name" value="EXPANSIN_EG45"/>
    <property type="match status" value="1"/>
</dbReference>
<dbReference type="InterPro" id="IPR009009">
    <property type="entry name" value="RlpA-like_DPBB"/>
</dbReference>
<keyword evidence="5" id="KW-0472">Membrane</keyword>
<evidence type="ECO:0000259" key="8">
    <source>
        <dbReference type="PROSITE" id="PS50842"/>
    </source>
</evidence>
<dbReference type="Pfam" id="PF01357">
    <property type="entry name" value="Expansin_C"/>
    <property type="match status" value="1"/>
</dbReference>
<keyword evidence="2 7" id="KW-0134">Cell wall</keyword>
<dbReference type="Gene3D" id="2.60.40.760">
    <property type="entry name" value="Expansin, cellulose-binding-like domain"/>
    <property type="match status" value="1"/>
</dbReference>
<accession>A0AAW1GWD8</accession>
<dbReference type="GO" id="GO:0009664">
    <property type="term" value="P:plant-type cell wall organization"/>
    <property type="evidence" value="ECO:0007669"/>
    <property type="project" value="InterPro"/>
</dbReference>
<name>A0AAW1GWD8_SAPOF</name>
<dbReference type="Pfam" id="PF03330">
    <property type="entry name" value="DPBB_1"/>
    <property type="match status" value="1"/>
</dbReference>
<dbReference type="InterPro" id="IPR036749">
    <property type="entry name" value="Expansin_CBD_sf"/>
</dbReference>
<evidence type="ECO:0000256" key="1">
    <source>
        <dbReference type="ARBA" id="ARBA00005392"/>
    </source>
</evidence>
<dbReference type="CDD" id="cd22274">
    <property type="entry name" value="DPBB_EXPA_N"/>
    <property type="match status" value="1"/>
</dbReference>
<evidence type="ECO:0000313" key="11">
    <source>
        <dbReference type="Proteomes" id="UP001443914"/>
    </source>
</evidence>
<feature type="chain" id="PRO_5043101126" description="Expansin" evidence="7">
    <location>
        <begin position="25"/>
        <end position="246"/>
    </location>
</feature>
<dbReference type="AlphaFoldDB" id="A0AAW1GWD8"/>
<evidence type="ECO:0000256" key="7">
    <source>
        <dbReference type="RuleBase" id="RU365023"/>
    </source>
</evidence>
<dbReference type="GO" id="GO:0016020">
    <property type="term" value="C:membrane"/>
    <property type="evidence" value="ECO:0007669"/>
    <property type="project" value="UniProtKB-SubCell"/>
</dbReference>
<evidence type="ECO:0000256" key="2">
    <source>
        <dbReference type="ARBA" id="ARBA00022512"/>
    </source>
</evidence>
<keyword evidence="6 7" id="KW-0961">Cell wall biogenesis/degradation</keyword>
<dbReference type="PROSITE" id="PS50843">
    <property type="entry name" value="EXPANSIN_CBD"/>
    <property type="match status" value="1"/>
</dbReference>
<organism evidence="10 11">
    <name type="scientific">Saponaria officinalis</name>
    <name type="common">Common soapwort</name>
    <name type="synonym">Lychnis saponaria</name>
    <dbReference type="NCBI Taxonomy" id="3572"/>
    <lineage>
        <taxon>Eukaryota</taxon>
        <taxon>Viridiplantae</taxon>
        <taxon>Streptophyta</taxon>
        <taxon>Embryophyta</taxon>
        <taxon>Tracheophyta</taxon>
        <taxon>Spermatophyta</taxon>
        <taxon>Magnoliopsida</taxon>
        <taxon>eudicotyledons</taxon>
        <taxon>Gunneridae</taxon>
        <taxon>Pentapetalae</taxon>
        <taxon>Caryophyllales</taxon>
        <taxon>Caryophyllaceae</taxon>
        <taxon>Caryophylleae</taxon>
        <taxon>Saponaria</taxon>
    </lineage>
</organism>
<reference evidence="10" key="1">
    <citation type="submission" date="2024-03" db="EMBL/GenBank/DDBJ databases">
        <title>WGS assembly of Saponaria officinalis var. Norfolk2.</title>
        <authorList>
            <person name="Jenkins J."/>
            <person name="Shu S."/>
            <person name="Grimwood J."/>
            <person name="Barry K."/>
            <person name="Goodstein D."/>
            <person name="Schmutz J."/>
            <person name="Leebens-Mack J."/>
            <person name="Osbourn A."/>
        </authorList>
    </citation>
    <scope>NUCLEOTIDE SEQUENCE [LARGE SCALE GENOMIC DNA]</scope>
    <source>
        <strain evidence="10">JIC</strain>
    </source>
</reference>
<feature type="signal peptide" evidence="7">
    <location>
        <begin position="1"/>
        <end position="24"/>
    </location>
</feature>
<feature type="domain" description="Expansin-like CBD" evidence="9">
    <location>
        <begin position="163"/>
        <end position="242"/>
    </location>
</feature>
<dbReference type="EMBL" id="JBDFQZ010000013">
    <property type="protein sequence ID" value="KAK9669163.1"/>
    <property type="molecule type" value="Genomic_DNA"/>
</dbReference>
<dbReference type="GO" id="GO:0005576">
    <property type="term" value="C:extracellular region"/>
    <property type="evidence" value="ECO:0007669"/>
    <property type="project" value="InterPro"/>
</dbReference>
<comment type="similarity">
    <text evidence="1 7">Belongs to the expansin family. Expansin A subfamily.</text>
</comment>
<evidence type="ECO:0000313" key="10">
    <source>
        <dbReference type="EMBL" id="KAK9669163.1"/>
    </source>
</evidence>
<evidence type="ECO:0000259" key="9">
    <source>
        <dbReference type="PROSITE" id="PS50843"/>
    </source>
</evidence>
<dbReference type="Gene3D" id="2.40.40.10">
    <property type="entry name" value="RlpA-like domain"/>
    <property type="match status" value="1"/>
</dbReference>
<dbReference type="InterPro" id="IPR007112">
    <property type="entry name" value="Expansin/allergen_DPBB_dom"/>
</dbReference>
<dbReference type="Proteomes" id="UP001443914">
    <property type="component" value="Unassembled WGS sequence"/>
</dbReference>
<evidence type="ECO:0000256" key="4">
    <source>
        <dbReference type="ARBA" id="ARBA00022729"/>
    </source>
</evidence>
<dbReference type="InterPro" id="IPR007118">
    <property type="entry name" value="Expan_Lol_pI"/>
</dbReference>
<keyword evidence="3 7" id="KW-0964">Secreted</keyword>
<dbReference type="InterPro" id="IPR002963">
    <property type="entry name" value="Expansin"/>
</dbReference>
<dbReference type="SUPFAM" id="SSF50685">
    <property type="entry name" value="Barwin-like endoglucanases"/>
    <property type="match status" value="1"/>
</dbReference>
<comment type="subcellular location">
    <subcellularLocation>
        <location evidence="7">Secreted</location>
        <location evidence="7">Cell wall</location>
    </subcellularLocation>
    <subcellularLocation>
        <location evidence="7">Membrane</location>
        <topology evidence="7">Peripheral membrane protein</topology>
    </subcellularLocation>
</comment>
<gene>
    <name evidence="10" type="ORF">RND81_13G112700</name>
</gene>
<evidence type="ECO:0000256" key="5">
    <source>
        <dbReference type="ARBA" id="ARBA00023136"/>
    </source>
</evidence>
<comment type="caution">
    <text evidence="10">The sequence shown here is derived from an EMBL/GenBank/DDBJ whole genome shotgun (WGS) entry which is preliminary data.</text>
</comment>
<dbReference type="PRINTS" id="PR01226">
    <property type="entry name" value="EXPANSIN"/>
</dbReference>
<dbReference type="GO" id="GO:0009653">
    <property type="term" value="P:anatomical structure morphogenesis"/>
    <property type="evidence" value="ECO:0007669"/>
    <property type="project" value="UniProtKB-ARBA"/>
</dbReference>
<dbReference type="InterPro" id="IPR007117">
    <property type="entry name" value="Expansin_CBD"/>
</dbReference>
<evidence type="ECO:0000256" key="3">
    <source>
        <dbReference type="ARBA" id="ARBA00022525"/>
    </source>
</evidence>